<evidence type="ECO:0000256" key="20">
    <source>
        <dbReference type="ARBA" id="ARBA00083334"/>
    </source>
</evidence>
<evidence type="ECO:0000256" key="7">
    <source>
        <dbReference type="ARBA" id="ARBA00022792"/>
    </source>
</evidence>
<dbReference type="PROSITE" id="PS50893">
    <property type="entry name" value="ABC_TRANSPORTER_2"/>
    <property type="match status" value="1"/>
</dbReference>
<evidence type="ECO:0000256" key="5">
    <source>
        <dbReference type="ARBA" id="ARBA00022723"/>
    </source>
</evidence>
<evidence type="ECO:0000256" key="13">
    <source>
        <dbReference type="ARBA" id="ARBA00022990"/>
    </source>
</evidence>
<evidence type="ECO:0000256" key="14">
    <source>
        <dbReference type="ARBA" id="ARBA00023128"/>
    </source>
</evidence>
<evidence type="ECO:0000256" key="9">
    <source>
        <dbReference type="ARBA" id="ARBA00022842"/>
    </source>
</evidence>
<evidence type="ECO:0000256" key="18">
    <source>
        <dbReference type="ARBA" id="ARBA00072683"/>
    </source>
</evidence>
<dbReference type="Gene3D" id="3.40.50.300">
    <property type="entry name" value="P-loop containing nucleotide triphosphate hydrolases"/>
    <property type="match status" value="1"/>
</dbReference>
<comment type="subcellular location">
    <subcellularLocation>
        <location evidence="1">Mitochondrion inner membrane</location>
        <topology evidence="1">Multi-pass membrane protein</topology>
    </subcellularLocation>
</comment>
<dbReference type="GO" id="GO:0042802">
    <property type="term" value="F:identical protein binding"/>
    <property type="evidence" value="ECO:0007669"/>
    <property type="project" value="UniProtKB-ARBA"/>
</dbReference>
<dbReference type="CDD" id="cd18573">
    <property type="entry name" value="ABC_6TM_ABCB10_like"/>
    <property type="match status" value="1"/>
</dbReference>
<dbReference type="FunFam" id="1.20.1560.10:FF:000048">
    <property type="entry name" value="ATP-binding cassette sub-family B member 10, mitochondrial"/>
    <property type="match status" value="1"/>
</dbReference>
<keyword evidence="5" id="KW-0479">Metal-binding</keyword>
<keyword evidence="12 21" id="KW-1133">Transmembrane helix</keyword>
<gene>
    <name evidence="24" type="ORF">ALC60_02352</name>
</gene>
<evidence type="ECO:0000256" key="10">
    <source>
        <dbReference type="ARBA" id="ARBA00022946"/>
    </source>
</evidence>
<feature type="domain" description="ABC transporter" evidence="22">
    <location>
        <begin position="414"/>
        <end position="650"/>
    </location>
</feature>
<dbReference type="InterPro" id="IPR017871">
    <property type="entry name" value="ABC_transporter-like_CS"/>
</dbReference>
<dbReference type="InterPro" id="IPR011527">
    <property type="entry name" value="ABC1_TM_dom"/>
</dbReference>
<evidence type="ECO:0000256" key="15">
    <source>
        <dbReference type="ARBA" id="ARBA00023136"/>
    </source>
</evidence>
<keyword evidence="3" id="KW-0813">Transport</keyword>
<dbReference type="CDD" id="cd03249">
    <property type="entry name" value="ABC_MTABC3_MDL1_MDL2"/>
    <property type="match status" value="1"/>
</dbReference>
<evidence type="ECO:0000256" key="16">
    <source>
        <dbReference type="ARBA" id="ARBA00052250"/>
    </source>
</evidence>
<evidence type="ECO:0000256" key="4">
    <source>
        <dbReference type="ARBA" id="ARBA00022692"/>
    </source>
</evidence>
<keyword evidence="10" id="KW-0809">Transit peptide</keyword>
<dbReference type="GO" id="GO:0046872">
    <property type="term" value="F:metal ion binding"/>
    <property type="evidence" value="ECO:0007669"/>
    <property type="project" value="UniProtKB-KW"/>
</dbReference>
<feature type="transmembrane region" description="Helical" evidence="21">
    <location>
        <begin position="239"/>
        <end position="259"/>
    </location>
</feature>
<keyword evidence="11" id="KW-1278">Translocase</keyword>
<keyword evidence="15 21" id="KW-0472">Membrane</keyword>
<dbReference type="GO" id="GO:0005743">
    <property type="term" value="C:mitochondrial inner membrane"/>
    <property type="evidence" value="ECO:0007669"/>
    <property type="project" value="UniProtKB-SubCell"/>
</dbReference>
<dbReference type="AlphaFoldDB" id="A0A151XE97"/>
<dbReference type="PANTHER" id="PTHR43394">
    <property type="entry name" value="ATP-DEPENDENT PERMEASE MDL1, MITOCHONDRIAL"/>
    <property type="match status" value="1"/>
</dbReference>
<feature type="transmembrane region" description="Helical" evidence="21">
    <location>
        <begin position="350"/>
        <end position="371"/>
    </location>
</feature>
<dbReference type="PANTHER" id="PTHR43394:SF1">
    <property type="entry name" value="ATP-BINDING CASSETTE SUB-FAMILY B MEMBER 10, MITOCHONDRIAL"/>
    <property type="match status" value="1"/>
</dbReference>
<keyword evidence="8 24" id="KW-0067">ATP-binding</keyword>
<accession>A0A151XE97</accession>
<evidence type="ECO:0000256" key="12">
    <source>
        <dbReference type="ARBA" id="ARBA00022989"/>
    </source>
</evidence>
<evidence type="ECO:0000313" key="24">
    <source>
        <dbReference type="EMBL" id="KYQ58704.1"/>
    </source>
</evidence>
<evidence type="ECO:0000256" key="11">
    <source>
        <dbReference type="ARBA" id="ARBA00022967"/>
    </source>
</evidence>
<dbReference type="InterPro" id="IPR039421">
    <property type="entry name" value="Type_1_exporter"/>
</dbReference>
<dbReference type="GO" id="GO:0005524">
    <property type="term" value="F:ATP binding"/>
    <property type="evidence" value="ECO:0007669"/>
    <property type="project" value="UniProtKB-KW"/>
</dbReference>
<dbReference type="GO" id="GO:0015421">
    <property type="term" value="F:ABC-type oligopeptide transporter activity"/>
    <property type="evidence" value="ECO:0007669"/>
    <property type="project" value="TreeGrafter"/>
</dbReference>
<keyword evidence="14" id="KW-0496">Mitochondrion</keyword>
<keyword evidence="25" id="KW-1185">Reference proteome</keyword>
<keyword evidence="13" id="KW-0007">Acetylation</keyword>
<organism evidence="24 25">
    <name type="scientific">Mycetomoellerius zeteki</name>
    <dbReference type="NCBI Taxonomy" id="64791"/>
    <lineage>
        <taxon>Eukaryota</taxon>
        <taxon>Metazoa</taxon>
        <taxon>Ecdysozoa</taxon>
        <taxon>Arthropoda</taxon>
        <taxon>Hexapoda</taxon>
        <taxon>Insecta</taxon>
        <taxon>Pterygota</taxon>
        <taxon>Neoptera</taxon>
        <taxon>Endopterygota</taxon>
        <taxon>Hymenoptera</taxon>
        <taxon>Apocrita</taxon>
        <taxon>Aculeata</taxon>
        <taxon>Formicoidea</taxon>
        <taxon>Formicidae</taxon>
        <taxon>Myrmicinae</taxon>
        <taxon>Mycetomoellerius</taxon>
    </lineage>
</organism>
<dbReference type="FunFam" id="3.40.50.300:FF:000403">
    <property type="entry name" value="ATP-binding cassette sub-family B member 8, mitochondrial"/>
    <property type="match status" value="1"/>
</dbReference>
<dbReference type="GO" id="GO:0016887">
    <property type="term" value="F:ATP hydrolysis activity"/>
    <property type="evidence" value="ECO:0007669"/>
    <property type="project" value="InterPro"/>
</dbReference>
<keyword evidence="4 21" id="KW-0812">Transmembrane</keyword>
<evidence type="ECO:0000256" key="1">
    <source>
        <dbReference type="ARBA" id="ARBA00004448"/>
    </source>
</evidence>
<dbReference type="Proteomes" id="UP000075809">
    <property type="component" value="Unassembled WGS sequence"/>
</dbReference>
<evidence type="ECO:0000256" key="17">
    <source>
        <dbReference type="ARBA" id="ARBA00055589"/>
    </source>
</evidence>
<dbReference type="SUPFAM" id="SSF90123">
    <property type="entry name" value="ABC transporter transmembrane region"/>
    <property type="match status" value="1"/>
</dbReference>
<comment type="catalytic activity">
    <reaction evidence="16">
        <text>biliverdin IXalpha(in) + ATP + H2O = biliverdin IXalpha(out) + ADP + phosphate + H(+)</text>
        <dbReference type="Rhea" id="RHEA:82359"/>
        <dbReference type="ChEBI" id="CHEBI:15377"/>
        <dbReference type="ChEBI" id="CHEBI:15378"/>
        <dbReference type="ChEBI" id="CHEBI:30616"/>
        <dbReference type="ChEBI" id="CHEBI:43474"/>
        <dbReference type="ChEBI" id="CHEBI:57991"/>
        <dbReference type="ChEBI" id="CHEBI:456216"/>
    </reaction>
    <physiologicalReaction direction="left-to-right" evidence="16">
        <dbReference type="Rhea" id="RHEA:82360"/>
    </physiologicalReaction>
</comment>
<name>A0A151XE97_9HYME</name>
<sequence length="655" mass="71574">MTILWKLLTNPGVLRKPGCCGIGGSQNYLLDSYLTRQVVRFSRKGRVFIGLRHCTTNAIRSDTSMPVVNHAVKTKRRSELRTLILLAVPEKWTLMKAIALLLVSSSVTMAVPFCFGKVIDVVNTVEKTGMKENLNQLTLALFVVFLIGGVSNFGRVYLMSTAGHRITQSLRKQAYAAILQRETAMFDRESTGELVGRLSGDTQLISSAVTSNVSDGLRSAIMAITGVSMMFYVSPSLALLGLAIVPPVAVIAAIWGRVLKKISKDLQSSIAVVNATAEERIGNIRTVKAFAQEKREIDRYSAKLQDVLKLCYKESLYRGMFFGMTGLSGNVIALSVLYNGVFMVSNADITIGSLSAFLLYAGYVGISLNGLSKAYSELNKALGANARLFELIDRQPLIPIQGGQILGKELSGNVMFQNVFFAYPTREKMPVLKGFNLNIEKCSMTAIVGSSGSGKSTVASLLLRLYDPIRGSILLDNHDLRLLDPAWLKSQISIVSQEPILFSCSIRDNILYGMESATDSDVEEAARQAHVLQFAEKMTDGLDTVVGERGIALSGGQRQRVAIARALIKKPKILILDEATSALDAESEYFVQEAVERAIRGRTVITIAHRLSTIKNADKIVVLDGGQVAETGTYVELMNLEHGLFKKLVKHQTFA</sequence>
<reference evidence="24 25" key="1">
    <citation type="submission" date="2015-09" db="EMBL/GenBank/DDBJ databases">
        <title>Trachymyrmex zeteki WGS genome.</title>
        <authorList>
            <person name="Nygaard S."/>
            <person name="Hu H."/>
            <person name="Boomsma J."/>
            <person name="Zhang G."/>
        </authorList>
    </citation>
    <scope>NUCLEOTIDE SEQUENCE [LARGE SCALE GENOMIC DNA]</scope>
    <source>
        <strain evidence="24">Tzet28-1</strain>
        <tissue evidence="24">Whole body</tissue>
    </source>
</reference>
<dbReference type="STRING" id="64791.A0A151XE97"/>
<evidence type="ECO:0000259" key="22">
    <source>
        <dbReference type="PROSITE" id="PS50893"/>
    </source>
</evidence>
<dbReference type="PROSITE" id="PS00211">
    <property type="entry name" value="ABC_TRANSPORTER_1"/>
    <property type="match status" value="1"/>
</dbReference>
<keyword evidence="6" id="KW-0547">Nucleotide-binding</keyword>
<dbReference type="InterPro" id="IPR003439">
    <property type="entry name" value="ABC_transporter-like_ATP-bd"/>
</dbReference>
<feature type="transmembrane region" description="Helical" evidence="21">
    <location>
        <begin position="319"/>
        <end position="338"/>
    </location>
</feature>
<comment type="similarity">
    <text evidence="2">Belongs to the ABC transporter superfamily. ABCB family. Mitochondrial peptide exporter (TC 3.A.1.212) subfamily.</text>
</comment>
<keyword evidence="7" id="KW-0999">Mitochondrion inner membrane</keyword>
<dbReference type="EMBL" id="KQ982254">
    <property type="protein sequence ID" value="KYQ58704.1"/>
    <property type="molecule type" value="Genomic_DNA"/>
</dbReference>
<evidence type="ECO:0000256" key="21">
    <source>
        <dbReference type="SAM" id="Phobius"/>
    </source>
</evidence>
<dbReference type="GO" id="GO:0090374">
    <property type="term" value="P:oligopeptide export from mitochondrion"/>
    <property type="evidence" value="ECO:0007669"/>
    <property type="project" value="TreeGrafter"/>
</dbReference>
<dbReference type="InterPro" id="IPR027417">
    <property type="entry name" value="P-loop_NTPase"/>
</dbReference>
<feature type="transmembrane region" description="Helical" evidence="21">
    <location>
        <begin position="98"/>
        <end position="119"/>
    </location>
</feature>
<dbReference type="Gene3D" id="1.20.1560.10">
    <property type="entry name" value="ABC transporter type 1, transmembrane domain"/>
    <property type="match status" value="1"/>
</dbReference>
<dbReference type="PIRSF" id="PIRSF002773">
    <property type="entry name" value="ABC_prm/ATPase_B"/>
    <property type="match status" value="1"/>
</dbReference>
<evidence type="ECO:0000259" key="23">
    <source>
        <dbReference type="PROSITE" id="PS50929"/>
    </source>
</evidence>
<dbReference type="Pfam" id="PF00664">
    <property type="entry name" value="ABC_membrane"/>
    <property type="match status" value="1"/>
</dbReference>
<feature type="transmembrane region" description="Helical" evidence="21">
    <location>
        <begin position="139"/>
        <end position="158"/>
    </location>
</feature>
<feature type="domain" description="ABC transmembrane type-1" evidence="23">
    <location>
        <begin position="97"/>
        <end position="380"/>
    </location>
</feature>
<evidence type="ECO:0000256" key="6">
    <source>
        <dbReference type="ARBA" id="ARBA00022741"/>
    </source>
</evidence>
<dbReference type="PROSITE" id="PS50929">
    <property type="entry name" value="ABC_TM1F"/>
    <property type="match status" value="1"/>
</dbReference>
<evidence type="ECO:0000256" key="8">
    <source>
        <dbReference type="ARBA" id="ARBA00022840"/>
    </source>
</evidence>
<evidence type="ECO:0000256" key="2">
    <source>
        <dbReference type="ARBA" id="ARBA00005580"/>
    </source>
</evidence>
<keyword evidence="9" id="KW-0460">Magnesium</keyword>
<dbReference type="SMART" id="SM00382">
    <property type="entry name" value="AAA"/>
    <property type="match status" value="1"/>
</dbReference>
<dbReference type="SUPFAM" id="SSF52540">
    <property type="entry name" value="P-loop containing nucleoside triphosphate hydrolases"/>
    <property type="match status" value="1"/>
</dbReference>
<comment type="function">
    <text evidence="17">ATP-dependent transporter located in the mitochondrial inner membrane that catalyzes the export of biliverdin from the mitochondrial matrix, and plays a crucial role in hemoglobin synthesis and antioxidative stress. Participates in the early step of the heme biosynthetic process during insertion of iron into protoporphyrin IX (PPIX). Involved in the stabilization of the iron transporter mitoferrin-1/SLC25A37. In addition may be involved in mitochondrial unfolded protein response (UPRmt) signaling pathway, although ABCB10 probably does not participate in peptide export from mitochondria.</text>
</comment>
<dbReference type="InterPro" id="IPR003593">
    <property type="entry name" value="AAA+_ATPase"/>
</dbReference>
<proteinExistence type="inferred from homology"/>
<dbReference type="Pfam" id="PF00005">
    <property type="entry name" value="ABC_tran"/>
    <property type="match status" value="1"/>
</dbReference>
<evidence type="ECO:0000256" key="19">
    <source>
        <dbReference type="ARBA" id="ARBA00075187"/>
    </source>
</evidence>
<evidence type="ECO:0000256" key="3">
    <source>
        <dbReference type="ARBA" id="ARBA00022448"/>
    </source>
</evidence>
<evidence type="ECO:0000313" key="25">
    <source>
        <dbReference type="Proteomes" id="UP000075809"/>
    </source>
</evidence>
<dbReference type="InterPro" id="IPR036640">
    <property type="entry name" value="ABC1_TM_sf"/>
</dbReference>
<protein>
    <recommendedName>
        <fullName evidence="18">ATP-binding cassette sub-family B member 10, mitochondrial</fullName>
    </recommendedName>
    <alternativeName>
        <fullName evidence="19">ABC-mitochondrial erythroid protein</fullName>
    </alternativeName>
    <alternativeName>
        <fullName evidence="20">ATP-binding cassette transporter 10</fullName>
    </alternativeName>
</protein>